<reference evidence="6 7" key="1">
    <citation type="submission" date="2017-10" db="EMBL/GenBank/DDBJ databases">
        <title>Resolving the taxonomy of Roseburia spp., Eubacterium rectale and Agathobacter spp. through phylogenomic analysis.</title>
        <authorList>
            <person name="Sheridan P.O."/>
            <person name="Walker A.W."/>
            <person name="Duncan S.H."/>
            <person name="Scott K.P."/>
            <person name="Toole P.W.O."/>
            <person name="Luis P."/>
            <person name="Flint H.J."/>
        </authorList>
    </citation>
    <scope>NUCLEOTIDE SEQUENCE [LARGE SCALE GENOMIC DNA]</scope>
    <source>
        <strain evidence="6 7">JK626</strain>
    </source>
</reference>
<dbReference type="EC" id="6.3.3.2" evidence="5"/>
<proteinExistence type="inferred from homology"/>
<comment type="caution">
    <text evidence="6">The sequence shown here is derived from an EMBL/GenBank/DDBJ whole genome shotgun (WGS) entry which is preliminary data.</text>
</comment>
<dbReference type="SUPFAM" id="SSF100950">
    <property type="entry name" value="NagB/RpiA/CoA transferase-like"/>
    <property type="match status" value="1"/>
</dbReference>
<dbReference type="RefSeq" id="WP_099391833.1">
    <property type="nucleotide sequence ID" value="NZ_PDYF01000011.1"/>
</dbReference>
<dbReference type="Pfam" id="PF01812">
    <property type="entry name" value="5-FTHF_cyc-lig"/>
    <property type="match status" value="1"/>
</dbReference>
<reference evidence="6 7" key="2">
    <citation type="submission" date="2017-10" db="EMBL/GenBank/DDBJ databases">
        <authorList>
            <person name="Banno H."/>
            <person name="Chua N.-H."/>
        </authorList>
    </citation>
    <scope>NUCLEOTIDE SEQUENCE [LARGE SCALE GENOMIC DNA]</scope>
    <source>
        <strain evidence="6 7">JK626</strain>
    </source>
</reference>
<evidence type="ECO:0000256" key="2">
    <source>
        <dbReference type="ARBA" id="ARBA00022741"/>
    </source>
</evidence>
<comment type="similarity">
    <text evidence="1 5">Belongs to the 5-formyltetrahydrofolate cyclo-ligase family.</text>
</comment>
<feature type="binding site" evidence="4">
    <location>
        <begin position="140"/>
        <end position="148"/>
    </location>
    <ligand>
        <name>ATP</name>
        <dbReference type="ChEBI" id="CHEBI:30616"/>
    </ligand>
</feature>
<dbReference type="Proteomes" id="UP000225889">
    <property type="component" value="Unassembled WGS sequence"/>
</dbReference>
<dbReference type="PANTHER" id="PTHR23407">
    <property type="entry name" value="ATPASE INHIBITOR/5-FORMYLTETRAHYDROFOLATE CYCLO-LIGASE"/>
    <property type="match status" value="1"/>
</dbReference>
<evidence type="ECO:0000256" key="5">
    <source>
        <dbReference type="RuleBase" id="RU361279"/>
    </source>
</evidence>
<dbReference type="EMBL" id="PDYF01000011">
    <property type="protein sequence ID" value="PHU34986.1"/>
    <property type="molecule type" value="Genomic_DNA"/>
</dbReference>
<dbReference type="GO" id="GO:0035999">
    <property type="term" value="P:tetrahydrofolate interconversion"/>
    <property type="evidence" value="ECO:0007669"/>
    <property type="project" value="TreeGrafter"/>
</dbReference>
<dbReference type="Gene3D" id="3.40.50.10420">
    <property type="entry name" value="NagB/RpiA/CoA transferase-like"/>
    <property type="match status" value="1"/>
</dbReference>
<dbReference type="GO" id="GO:0046872">
    <property type="term" value="F:metal ion binding"/>
    <property type="evidence" value="ECO:0007669"/>
    <property type="project" value="UniProtKB-KW"/>
</dbReference>
<dbReference type="InterPro" id="IPR002698">
    <property type="entry name" value="FTHF_cligase"/>
</dbReference>
<sequence length="197" mass="22657">MEKSLNNKELRTEFKAKRNAISSQLRDDMSLAITENFLALLESDFKGANIFLCFYPYGSEVDLLVLYEKLLDIDKDLYFPVSNINTHELTFYKINDLKDDFHEGAYGIMEPNDNLEQFNGDDSSTVVITPGLIFDERCNRIGYGAGYYDRFFASHPDTFKVGVGFEEQIINKLNVGAYDVPLDYVVTNNRLIKRSRQ</sequence>
<protein>
    <recommendedName>
        <fullName evidence="5">5-formyltetrahydrofolate cyclo-ligase</fullName>
        <ecNumber evidence="5">6.3.3.2</ecNumber>
    </recommendedName>
</protein>
<evidence type="ECO:0000313" key="6">
    <source>
        <dbReference type="EMBL" id="PHU34986.1"/>
    </source>
</evidence>
<dbReference type="GO" id="GO:0030272">
    <property type="term" value="F:5-formyltetrahydrofolate cyclo-ligase activity"/>
    <property type="evidence" value="ECO:0007669"/>
    <property type="project" value="UniProtKB-EC"/>
</dbReference>
<keyword evidence="2 4" id="KW-0547">Nucleotide-binding</keyword>
<comment type="catalytic activity">
    <reaction evidence="5">
        <text>(6S)-5-formyl-5,6,7,8-tetrahydrofolate + ATP = (6R)-5,10-methenyltetrahydrofolate + ADP + phosphate</text>
        <dbReference type="Rhea" id="RHEA:10488"/>
        <dbReference type="ChEBI" id="CHEBI:30616"/>
        <dbReference type="ChEBI" id="CHEBI:43474"/>
        <dbReference type="ChEBI" id="CHEBI:57455"/>
        <dbReference type="ChEBI" id="CHEBI:57457"/>
        <dbReference type="ChEBI" id="CHEBI:456216"/>
        <dbReference type="EC" id="6.3.3.2"/>
    </reaction>
</comment>
<evidence type="ECO:0000256" key="4">
    <source>
        <dbReference type="PIRSR" id="PIRSR006806-1"/>
    </source>
</evidence>
<organism evidence="6 7">
    <name type="scientific">Pseudobutyrivibrio ruminis</name>
    <dbReference type="NCBI Taxonomy" id="46206"/>
    <lineage>
        <taxon>Bacteria</taxon>
        <taxon>Bacillati</taxon>
        <taxon>Bacillota</taxon>
        <taxon>Clostridia</taxon>
        <taxon>Lachnospirales</taxon>
        <taxon>Lachnospiraceae</taxon>
        <taxon>Pseudobutyrivibrio</taxon>
    </lineage>
</organism>
<keyword evidence="3 4" id="KW-0067">ATP-binding</keyword>
<dbReference type="InterPro" id="IPR037171">
    <property type="entry name" value="NagB/RpiA_transferase-like"/>
</dbReference>
<name>A0A2G3DVC9_9FIRM</name>
<dbReference type="PIRSF" id="PIRSF006806">
    <property type="entry name" value="FTHF_cligase"/>
    <property type="match status" value="1"/>
</dbReference>
<keyword evidence="6" id="KW-0436">Ligase</keyword>
<dbReference type="GO" id="GO:0009396">
    <property type="term" value="P:folic acid-containing compound biosynthetic process"/>
    <property type="evidence" value="ECO:0007669"/>
    <property type="project" value="TreeGrafter"/>
</dbReference>
<comment type="cofactor">
    <cofactor evidence="5">
        <name>Mg(2+)</name>
        <dbReference type="ChEBI" id="CHEBI:18420"/>
    </cofactor>
</comment>
<dbReference type="AlphaFoldDB" id="A0A2G3DVC9"/>
<dbReference type="GO" id="GO:0005524">
    <property type="term" value="F:ATP binding"/>
    <property type="evidence" value="ECO:0007669"/>
    <property type="project" value="UniProtKB-KW"/>
</dbReference>
<dbReference type="NCBIfam" id="TIGR02727">
    <property type="entry name" value="MTHFS_bact"/>
    <property type="match status" value="1"/>
</dbReference>
<evidence type="ECO:0000313" key="7">
    <source>
        <dbReference type="Proteomes" id="UP000225889"/>
    </source>
</evidence>
<gene>
    <name evidence="6" type="ORF">CSX01_06520</name>
</gene>
<feature type="binding site" evidence="4">
    <location>
        <position position="60"/>
    </location>
    <ligand>
        <name>substrate</name>
    </ligand>
</feature>
<keyword evidence="5" id="KW-0479">Metal-binding</keyword>
<evidence type="ECO:0000256" key="3">
    <source>
        <dbReference type="ARBA" id="ARBA00022840"/>
    </source>
</evidence>
<dbReference type="PANTHER" id="PTHR23407:SF1">
    <property type="entry name" value="5-FORMYLTETRAHYDROFOLATE CYCLO-LIGASE"/>
    <property type="match status" value="1"/>
</dbReference>
<accession>A0A2G3DVC9</accession>
<dbReference type="InterPro" id="IPR024185">
    <property type="entry name" value="FTHF_cligase-like_sf"/>
</dbReference>
<keyword evidence="5" id="KW-0460">Magnesium</keyword>
<evidence type="ECO:0000256" key="1">
    <source>
        <dbReference type="ARBA" id="ARBA00010638"/>
    </source>
</evidence>